<protein>
    <submittedName>
        <fullName evidence="3">Uncharacterized protein LOC117648350</fullName>
    </submittedName>
</protein>
<dbReference type="Proteomes" id="UP000515158">
    <property type="component" value="Unplaced"/>
</dbReference>
<dbReference type="InterPro" id="IPR011990">
    <property type="entry name" value="TPR-like_helical_dom_sf"/>
</dbReference>
<keyword evidence="1" id="KW-0802">TPR repeat</keyword>
<name>A0A6P8ZCT3_THRPL</name>
<dbReference type="GeneID" id="117648350"/>
<dbReference type="PROSITE" id="PS50005">
    <property type="entry name" value="TPR"/>
    <property type="match status" value="1"/>
</dbReference>
<feature type="repeat" description="TPR" evidence="1">
    <location>
        <begin position="284"/>
        <end position="317"/>
    </location>
</feature>
<dbReference type="InterPro" id="IPR019734">
    <property type="entry name" value="TPR_rpt"/>
</dbReference>
<gene>
    <name evidence="3" type="primary">LOC117648350</name>
</gene>
<sequence>MAGSRCHEFDLRKLQCPATWGSGHQALVGAEDCLEKLCIAATPWAGVVERLKVAWSFWENSRRAEATGLLVECYMRLLPQQELHQNCDLIKDYRRALRLVLDSTWASMRAAVVSDKTDADYLRRFIAAVEPASQLDNKQLSAVYALRGRLTTIREESKWFRKAIALNPEEGEWRHLLGWVIQEGRKCRGTPSSEEMKLLRDAYRLRKHPDTVLRLARSLTDCGPKSFPEARTLVAEALQLYPDHPRVLSNVANILIRLEGLTSAGLRQIRSLYQRTQDVVGERAFIQMKLATVCLSTGEKAQAQKHFDTAMRLNPSACAQFAVTYGHLMS</sequence>
<keyword evidence="2" id="KW-1185">Reference proteome</keyword>
<dbReference type="AlphaFoldDB" id="A0A6P8ZCT3"/>
<evidence type="ECO:0000313" key="3">
    <source>
        <dbReference type="RefSeq" id="XP_034246737.1"/>
    </source>
</evidence>
<dbReference type="InParanoid" id="A0A6P8ZCT3"/>
<evidence type="ECO:0000256" key="1">
    <source>
        <dbReference type="PROSITE-ProRule" id="PRU00339"/>
    </source>
</evidence>
<dbReference type="KEGG" id="tpal:117648350"/>
<dbReference type="OrthoDB" id="8245230at2759"/>
<organism evidence="3">
    <name type="scientific">Thrips palmi</name>
    <name type="common">Melon thrips</name>
    <dbReference type="NCBI Taxonomy" id="161013"/>
    <lineage>
        <taxon>Eukaryota</taxon>
        <taxon>Metazoa</taxon>
        <taxon>Ecdysozoa</taxon>
        <taxon>Arthropoda</taxon>
        <taxon>Hexapoda</taxon>
        <taxon>Insecta</taxon>
        <taxon>Pterygota</taxon>
        <taxon>Neoptera</taxon>
        <taxon>Paraneoptera</taxon>
        <taxon>Thysanoptera</taxon>
        <taxon>Terebrantia</taxon>
        <taxon>Thripoidea</taxon>
        <taxon>Thripidae</taxon>
        <taxon>Thrips</taxon>
    </lineage>
</organism>
<dbReference type="SUPFAM" id="SSF48452">
    <property type="entry name" value="TPR-like"/>
    <property type="match status" value="1"/>
</dbReference>
<reference evidence="3" key="1">
    <citation type="submission" date="2025-08" db="UniProtKB">
        <authorList>
            <consortium name="RefSeq"/>
        </authorList>
    </citation>
    <scope>IDENTIFICATION</scope>
    <source>
        <tissue evidence="3">Total insect</tissue>
    </source>
</reference>
<evidence type="ECO:0000313" key="2">
    <source>
        <dbReference type="Proteomes" id="UP000515158"/>
    </source>
</evidence>
<accession>A0A6P8ZCT3</accession>
<dbReference type="Gene3D" id="1.25.40.10">
    <property type="entry name" value="Tetratricopeptide repeat domain"/>
    <property type="match status" value="1"/>
</dbReference>
<proteinExistence type="predicted"/>
<dbReference type="RefSeq" id="XP_034246737.1">
    <property type="nucleotide sequence ID" value="XM_034390846.1"/>
</dbReference>